<proteinExistence type="predicted"/>
<evidence type="ECO:0000313" key="10">
    <source>
        <dbReference type="EMBL" id="KAJ2780487.1"/>
    </source>
</evidence>
<evidence type="ECO:0000256" key="5">
    <source>
        <dbReference type="ARBA" id="ARBA00022737"/>
    </source>
</evidence>
<dbReference type="Gene3D" id="1.25.10.10">
    <property type="entry name" value="Leucine-rich Repeat Variant"/>
    <property type="match status" value="2"/>
</dbReference>
<keyword evidence="3" id="KW-0813">Transport</keyword>
<evidence type="ECO:0000313" key="11">
    <source>
        <dbReference type="Proteomes" id="UP001140217"/>
    </source>
</evidence>
<evidence type="ECO:0000259" key="9">
    <source>
        <dbReference type="PROSITE" id="PS50166"/>
    </source>
</evidence>
<dbReference type="SMART" id="SM00913">
    <property type="entry name" value="IBN_N"/>
    <property type="match status" value="1"/>
</dbReference>
<dbReference type="InterPro" id="IPR040122">
    <property type="entry name" value="Importin_beta"/>
</dbReference>
<dbReference type="InterPro" id="IPR001494">
    <property type="entry name" value="Importin-beta_N"/>
</dbReference>
<dbReference type="AlphaFoldDB" id="A0A9W8LIF4"/>
<dbReference type="PROSITE" id="PS50077">
    <property type="entry name" value="HEAT_REPEAT"/>
    <property type="match status" value="1"/>
</dbReference>
<dbReference type="InterPro" id="IPR016024">
    <property type="entry name" value="ARM-type_fold"/>
</dbReference>
<name>A0A9W8LIF4_9FUNG</name>
<accession>A0A9W8LIF4</accession>
<dbReference type="GO" id="GO:0005737">
    <property type="term" value="C:cytoplasm"/>
    <property type="evidence" value="ECO:0007669"/>
    <property type="project" value="UniProtKB-SubCell"/>
</dbReference>
<dbReference type="PROSITE" id="PS50166">
    <property type="entry name" value="IMPORTIN_B_NT"/>
    <property type="match status" value="1"/>
</dbReference>
<evidence type="ECO:0000256" key="3">
    <source>
        <dbReference type="ARBA" id="ARBA00022448"/>
    </source>
</evidence>
<feature type="domain" description="Importin N-terminal" evidence="9">
    <location>
        <begin position="49"/>
        <end position="95"/>
    </location>
</feature>
<dbReference type="GO" id="GO:0005634">
    <property type="term" value="C:nucleus"/>
    <property type="evidence" value="ECO:0007669"/>
    <property type="project" value="UniProtKB-SubCell"/>
</dbReference>
<gene>
    <name evidence="10" type="ORF">H4R18_003431</name>
</gene>
<evidence type="ECO:0000256" key="4">
    <source>
        <dbReference type="ARBA" id="ARBA00022490"/>
    </source>
</evidence>
<evidence type="ECO:0000256" key="7">
    <source>
        <dbReference type="ARBA" id="ARBA00023242"/>
    </source>
</evidence>
<dbReference type="GO" id="GO:0006606">
    <property type="term" value="P:protein import into nucleus"/>
    <property type="evidence" value="ECO:0007669"/>
    <property type="project" value="InterPro"/>
</dbReference>
<evidence type="ECO:0000256" key="6">
    <source>
        <dbReference type="ARBA" id="ARBA00022927"/>
    </source>
</evidence>
<dbReference type="InterPro" id="IPR057672">
    <property type="entry name" value="TPR_IPO4/5"/>
</dbReference>
<dbReference type="InterPro" id="IPR021133">
    <property type="entry name" value="HEAT_type_2"/>
</dbReference>
<protein>
    <recommendedName>
        <fullName evidence="9">Importin N-terminal domain-containing protein</fullName>
    </recommendedName>
</protein>
<keyword evidence="6" id="KW-0653">Protein transport</keyword>
<dbReference type="Pfam" id="PF02985">
    <property type="entry name" value="HEAT"/>
    <property type="match status" value="1"/>
</dbReference>
<dbReference type="OrthoDB" id="7862313at2759"/>
<dbReference type="GO" id="GO:0031267">
    <property type="term" value="F:small GTPase binding"/>
    <property type="evidence" value="ECO:0007669"/>
    <property type="project" value="InterPro"/>
</dbReference>
<evidence type="ECO:0000256" key="2">
    <source>
        <dbReference type="ARBA" id="ARBA00004496"/>
    </source>
</evidence>
<dbReference type="Pfam" id="PF03810">
    <property type="entry name" value="IBN_N"/>
    <property type="match status" value="1"/>
</dbReference>
<reference evidence="10" key="1">
    <citation type="submission" date="2022-07" db="EMBL/GenBank/DDBJ databases">
        <title>Phylogenomic reconstructions and comparative analyses of Kickxellomycotina fungi.</title>
        <authorList>
            <person name="Reynolds N.K."/>
            <person name="Stajich J.E."/>
            <person name="Barry K."/>
            <person name="Grigoriev I.V."/>
            <person name="Crous P."/>
            <person name="Smith M.E."/>
        </authorList>
    </citation>
    <scope>NUCLEOTIDE SEQUENCE</scope>
    <source>
        <strain evidence="10">NBRC 105414</strain>
    </source>
</reference>
<dbReference type="InterPro" id="IPR011989">
    <property type="entry name" value="ARM-like"/>
</dbReference>
<evidence type="ECO:0000256" key="8">
    <source>
        <dbReference type="PROSITE-ProRule" id="PRU00103"/>
    </source>
</evidence>
<dbReference type="SUPFAM" id="SSF48371">
    <property type="entry name" value="ARM repeat"/>
    <property type="match status" value="1"/>
</dbReference>
<dbReference type="PANTHER" id="PTHR10527">
    <property type="entry name" value="IMPORTIN BETA"/>
    <property type="match status" value="1"/>
</dbReference>
<keyword evidence="11" id="KW-1185">Reference proteome</keyword>
<dbReference type="Proteomes" id="UP001140217">
    <property type="component" value="Unassembled WGS sequence"/>
</dbReference>
<sequence length="370" mass="40151">MDPQFVSNLQGLLQKLASASDTDTIQAVTAALGQQFYTVAGCVPALLAIAKDDQQWQVRQLAAVELRKRITKFWDEIDDGTQQQMRDALLAAVVDESSAPVRHALARAIAAAAYLDIPKQKWGELFQFLYKLCQSPAAAQREIGAYMVDALCETIAVVMEAHMKPLLELIAALANDGESLAVRVSAIEALGKMADFVESGDRPMVAAFQSLVPTMVQTLQRCLETGDEDSASSCFEVLNGMVLSDVPFLNRHLGEMVGFSINVGASEELSDSLRIMALNFLVWTASYKRGRLQKLKVVGQLIDKMMPITALDDPADDDDDSPSRIITEGGVDYMRPQVGDFVTLICAGLSDPDTLVRRASCMALGCIAGK</sequence>
<dbReference type="InterPro" id="IPR000357">
    <property type="entry name" value="HEAT"/>
</dbReference>
<feature type="repeat" description="HEAT" evidence="8">
    <location>
        <begin position="166"/>
        <end position="201"/>
    </location>
</feature>
<comment type="caution">
    <text evidence="10">The sequence shown here is derived from an EMBL/GenBank/DDBJ whole genome shotgun (WGS) entry which is preliminary data.</text>
</comment>
<dbReference type="EMBL" id="JANBUL010000136">
    <property type="protein sequence ID" value="KAJ2780487.1"/>
    <property type="molecule type" value="Genomic_DNA"/>
</dbReference>
<dbReference type="Pfam" id="PF25780">
    <property type="entry name" value="TPR_IPO5"/>
    <property type="match status" value="1"/>
</dbReference>
<organism evidence="10 11">
    <name type="scientific">Coemansia javaensis</name>
    <dbReference type="NCBI Taxonomy" id="2761396"/>
    <lineage>
        <taxon>Eukaryota</taxon>
        <taxon>Fungi</taxon>
        <taxon>Fungi incertae sedis</taxon>
        <taxon>Zoopagomycota</taxon>
        <taxon>Kickxellomycotina</taxon>
        <taxon>Kickxellomycetes</taxon>
        <taxon>Kickxellales</taxon>
        <taxon>Kickxellaceae</taxon>
        <taxon>Coemansia</taxon>
    </lineage>
</organism>
<keyword evidence="5" id="KW-0677">Repeat</keyword>
<keyword evidence="4" id="KW-0963">Cytoplasm</keyword>
<evidence type="ECO:0000256" key="1">
    <source>
        <dbReference type="ARBA" id="ARBA00004123"/>
    </source>
</evidence>
<comment type="subcellular location">
    <subcellularLocation>
        <location evidence="2">Cytoplasm</location>
    </subcellularLocation>
    <subcellularLocation>
        <location evidence="1">Nucleus</location>
    </subcellularLocation>
</comment>
<keyword evidence="7" id="KW-0539">Nucleus</keyword>